<dbReference type="EMBL" id="VFNX01000001">
    <property type="protein sequence ID" value="TQL00780.1"/>
    <property type="molecule type" value="Genomic_DNA"/>
</dbReference>
<dbReference type="AlphaFoldDB" id="A0A542UNX2"/>
<keyword evidence="2" id="KW-1185">Reference proteome</keyword>
<organism evidence="1 2">
    <name type="scientific">Streptomyces puniciscabiei</name>
    <dbReference type="NCBI Taxonomy" id="164348"/>
    <lineage>
        <taxon>Bacteria</taxon>
        <taxon>Bacillati</taxon>
        <taxon>Actinomycetota</taxon>
        <taxon>Actinomycetes</taxon>
        <taxon>Kitasatosporales</taxon>
        <taxon>Streptomycetaceae</taxon>
        <taxon>Streptomyces</taxon>
    </lineage>
</organism>
<protein>
    <submittedName>
        <fullName evidence="1">Uncharacterized protein</fullName>
    </submittedName>
</protein>
<proteinExistence type="predicted"/>
<dbReference type="Proteomes" id="UP000318103">
    <property type="component" value="Unassembled WGS sequence"/>
</dbReference>
<evidence type="ECO:0000313" key="1">
    <source>
        <dbReference type="EMBL" id="TQL00780.1"/>
    </source>
</evidence>
<comment type="caution">
    <text evidence="1">The sequence shown here is derived from an EMBL/GenBank/DDBJ whole genome shotgun (WGS) entry which is preliminary data.</text>
</comment>
<gene>
    <name evidence="1" type="ORF">FB563_5898</name>
</gene>
<sequence>MVGELSAGVEQYLQLCLPTLISVGSKESW</sequence>
<accession>A0A542UNX2</accession>
<name>A0A542UNX2_9ACTN</name>
<reference evidence="1 2" key="1">
    <citation type="submission" date="2019-06" db="EMBL/GenBank/DDBJ databases">
        <title>Sequencing the genomes of 1000 actinobacteria strains.</title>
        <authorList>
            <person name="Klenk H.-P."/>
        </authorList>
    </citation>
    <scope>NUCLEOTIDE SEQUENCE [LARGE SCALE GENOMIC DNA]</scope>
    <source>
        <strain evidence="1 2">DSM 41929</strain>
    </source>
</reference>
<evidence type="ECO:0000313" key="2">
    <source>
        <dbReference type="Proteomes" id="UP000318103"/>
    </source>
</evidence>